<keyword evidence="8" id="KW-0804">Transcription</keyword>
<evidence type="ECO:0000259" key="12">
    <source>
        <dbReference type="PROSITE" id="PS50157"/>
    </source>
</evidence>
<evidence type="ECO:0000256" key="7">
    <source>
        <dbReference type="ARBA" id="ARBA00023015"/>
    </source>
</evidence>
<dbReference type="FunFam" id="3.30.160.60:FF:000110">
    <property type="entry name" value="Zinc finger protein-like"/>
    <property type="match status" value="1"/>
</dbReference>
<keyword evidence="7" id="KW-0805">Transcription regulation</keyword>
<proteinExistence type="inferred from homology"/>
<evidence type="ECO:0000313" key="13">
    <source>
        <dbReference type="Ensembl" id="ENSCSEP00000030597.1"/>
    </source>
</evidence>
<keyword evidence="3" id="KW-0479">Metal-binding</keyword>
<evidence type="ECO:0000256" key="6">
    <source>
        <dbReference type="ARBA" id="ARBA00022833"/>
    </source>
</evidence>
<dbReference type="InterPro" id="IPR036236">
    <property type="entry name" value="Znf_C2H2_sf"/>
</dbReference>
<dbReference type="PANTHER" id="PTHR24394">
    <property type="entry name" value="ZINC FINGER PROTEIN"/>
    <property type="match status" value="1"/>
</dbReference>
<evidence type="ECO:0000256" key="8">
    <source>
        <dbReference type="ARBA" id="ARBA00023163"/>
    </source>
</evidence>
<sequence length="180" mass="19677">NKDQSPVESKQPNSSDTDDSSDFWRDDEVGGEKTEDTKGQRSPDVLKGSSSTDQTPLETPFGCGVCGQRFTLRGNLTSHLRIHSGERPHACSVCGKSFGRRATLLRHMRSHTGEKPFTCTFCGRGFVEKGNLTVHMRTHTGERPFSCHSCGRRFSQQSCFQRHPCPGPGPGPGPGPDCVV</sequence>
<evidence type="ECO:0000256" key="2">
    <source>
        <dbReference type="ARBA" id="ARBA00006991"/>
    </source>
</evidence>
<keyword evidence="14" id="KW-1185">Reference proteome</keyword>
<dbReference type="FunFam" id="3.30.160.60:FF:000933">
    <property type="entry name" value="zinc finger protein 771"/>
    <property type="match status" value="1"/>
</dbReference>
<dbReference type="PROSITE" id="PS50157">
    <property type="entry name" value="ZINC_FINGER_C2H2_2"/>
    <property type="match status" value="4"/>
</dbReference>
<dbReference type="OMA" id="WKETHEH"/>
<feature type="domain" description="C2H2-type" evidence="12">
    <location>
        <begin position="61"/>
        <end position="88"/>
    </location>
</feature>
<feature type="compositionally biased region" description="Basic and acidic residues" evidence="11">
    <location>
        <begin position="22"/>
        <end position="41"/>
    </location>
</feature>
<dbReference type="GO" id="GO:0005634">
    <property type="term" value="C:nucleus"/>
    <property type="evidence" value="ECO:0007669"/>
    <property type="project" value="UniProtKB-SubCell"/>
</dbReference>
<dbReference type="FunFam" id="3.30.160.60:FF:000446">
    <property type="entry name" value="Zinc finger protein"/>
    <property type="match status" value="1"/>
</dbReference>
<dbReference type="GeneTree" id="ENSGT01150000286952"/>
<keyword evidence="4" id="KW-0677">Repeat</keyword>
<dbReference type="PROSITE" id="PS00028">
    <property type="entry name" value="ZINC_FINGER_C2H2_1"/>
    <property type="match status" value="3"/>
</dbReference>
<evidence type="ECO:0000256" key="11">
    <source>
        <dbReference type="SAM" id="MobiDB-lite"/>
    </source>
</evidence>
<protein>
    <recommendedName>
        <fullName evidence="12">C2H2-type domain-containing protein</fullName>
    </recommendedName>
</protein>
<feature type="domain" description="C2H2-type" evidence="12">
    <location>
        <begin position="117"/>
        <end position="144"/>
    </location>
</feature>
<dbReference type="FunFam" id="3.30.160.60:FF:000478">
    <property type="entry name" value="Zinc finger protein 133"/>
    <property type="match status" value="1"/>
</dbReference>
<keyword evidence="9" id="KW-0539">Nucleus</keyword>
<dbReference type="GO" id="GO:0008270">
    <property type="term" value="F:zinc ion binding"/>
    <property type="evidence" value="ECO:0007669"/>
    <property type="project" value="UniProtKB-KW"/>
</dbReference>
<dbReference type="InParanoid" id="A0A3P8WVP1"/>
<evidence type="ECO:0000256" key="10">
    <source>
        <dbReference type="PROSITE-ProRule" id="PRU00042"/>
    </source>
</evidence>
<evidence type="ECO:0000256" key="3">
    <source>
        <dbReference type="ARBA" id="ARBA00022723"/>
    </source>
</evidence>
<accession>A0A3P8WVP1</accession>
<keyword evidence="5 10" id="KW-0863">Zinc-finger</keyword>
<reference evidence="13" key="3">
    <citation type="submission" date="2025-09" db="UniProtKB">
        <authorList>
            <consortium name="Ensembl"/>
        </authorList>
    </citation>
    <scope>IDENTIFICATION</scope>
</reference>
<dbReference type="AlphaFoldDB" id="A0A3P8WVP1"/>
<evidence type="ECO:0000256" key="4">
    <source>
        <dbReference type="ARBA" id="ARBA00022737"/>
    </source>
</evidence>
<comment type="similarity">
    <text evidence="2">Belongs to the krueppel C2H2-type zinc-finger protein family.</text>
</comment>
<dbReference type="Proteomes" id="UP000265120">
    <property type="component" value="Chromosome 18"/>
</dbReference>
<dbReference type="SUPFAM" id="SSF57667">
    <property type="entry name" value="beta-beta-alpha zinc fingers"/>
    <property type="match status" value="2"/>
</dbReference>
<keyword evidence="6" id="KW-0862">Zinc</keyword>
<dbReference type="InterPro" id="IPR013087">
    <property type="entry name" value="Znf_C2H2_type"/>
</dbReference>
<evidence type="ECO:0000256" key="5">
    <source>
        <dbReference type="ARBA" id="ARBA00022771"/>
    </source>
</evidence>
<dbReference type="GO" id="GO:0003677">
    <property type="term" value="F:DNA binding"/>
    <property type="evidence" value="ECO:0007669"/>
    <property type="project" value="UniProtKB-KW"/>
</dbReference>
<feature type="region of interest" description="Disordered" evidence="11">
    <location>
        <begin position="1"/>
        <end position="56"/>
    </location>
</feature>
<dbReference type="Gene3D" id="3.30.160.60">
    <property type="entry name" value="Classic Zinc Finger"/>
    <property type="match status" value="4"/>
</dbReference>
<evidence type="ECO:0000256" key="9">
    <source>
        <dbReference type="ARBA" id="ARBA00023242"/>
    </source>
</evidence>
<evidence type="ECO:0000256" key="1">
    <source>
        <dbReference type="ARBA" id="ARBA00004123"/>
    </source>
</evidence>
<feature type="compositionally biased region" description="Polar residues" evidence="11">
    <location>
        <begin position="1"/>
        <end position="13"/>
    </location>
</feature>
<dbReference type="Ensembl" id="ENSCSET00000031002.1">
    <property type="protein sequence ID" value="ENSCSEP00000030597.1"/>
    <property type="gene ID" value="ENSCSEG00000019602.1"/>
</dbReference>
<dbReference type="GO" id="GO:0000981">
    <property type="term" value="F:DNA-binding transcription factor activity, RNA polymerase II-specific"/>
    <property type="evidence" value="ECO:0007669"/>
    <property type="project" value="TreeGrafter"/>
</dbReference>
<feature type="domain" description="C2H2-type" evidence="12">
    <location>
        <begin position="89"/>
        <end position="116"/>
    </location>
</feature>
<dbReference type="SMART" id="SM00355">
    <property type="entry name" value="ZnF_C2H2"/>
    <property type="match status" value="3"/>
</dbReference>
<organism evidence="13 14">
    <name type="scientific">Cynoglossus semilaevis</name>
    <name type="common">Tongue sole</name>
    <dbReference type="NCBI Taxonomy" id="244447"/>
    <lineage>
        <taxon>Eukaryota</taxon>
        <taxon>Metazoa</taxon>
        <taxon>Chordata</taxon>
        <taxon>Craniata</taxon>
        <taxon>Vertebrata</taxon>
        <taxon>Euteleostomi</taxon>
        <taxon>Actinopterygii</taxon>
        <taxon>Neopterygii</taxon>
        <taxon>Teleostei</taxon>
        <taxon>Neoteleostei</taxon>
        <taxon>Acanthomorphata</taxon>
        <taxon>Carangaria</taxon>
        <taxon>Pleuronectiformes</taxon>
        <taxon>Pleuronectoidei</taxon>
        <taxon>Cynoglossidae</taxon>
        <taxon>Cynoglossinae</taxon>
        <taxon>Cynoglossus</taxon>
    </lineage>
</organism>
<name>A0A3P8WVP1_CYNSE</name>
<dbReference type="Pfam" id="PF00096">
    <property type="entry name" value="zf-C2H2"/>
    <property type="match status" value="3"/>
</dbReference>
<dbReference type="PANTHER" id="PTHR24394:SF48">
    <property type="entry name" value="ZINC FINGER PROTEIN 771"/>
    <property type="match status" value="1"/>
</dbReference>
<reference evidence="13 14" key="1">
    <citation type="journal article" date="2014" name="Nat. Genet.">
        <title>Whole-genome sequence of a flatfish provides insights into ZW sex chromosome evolution and adaptation to a benthic lifestyle.</title>
        <authorList>
            <person name="Chen S."/>
            <person name="Zhang G."/>
            <person name="Shao C."/>
            <person name="Huang Q."/>
            <person name="Liu G."/>
            <person name="Zhang P."/>
            <person name="Song W."/>
            <person name="An N."/>
            <person name="Chalopin D."/>
            <person name="Volff J.N."/>
            <person name="Hong Y."/>
            <person name="Li Q."/>
            <person name="Sha Z."/>
            <person name="Zhou H."/>
            <person name="Xie M."/>
            <person name="Yu Q."/>
            <person name="Liu Y."/>
            <person name="Xiang H."/>
            <person name="Wang N."/>
            <person name="Wu K."/>
            <person name="Yang C."/>
            <person name="Zhou Q."/>
            <person name="Liao X."/>
            <person name="Yang L."/>
            <person name="Hu Q."/>
            <person name="Zhang J."/>
            <person name="Meng L."/>
            <person name="Jin L."/>
            <person name="Tian Y."/>
            <person name="Lian J."/>
            <person name="Yang J."/>
            <person name="Miao G."/>
            <person name="Liu S."/>
            <person name="Liang Z."/>
            <person name="Yan F."/>
            <person name="Li Y."/>
            <person name="Sun B."/>
            <person name="Zhang H."/>
            <person name="Zhang J."/>
            <person name="Zhu Y."/>
            <person name="Du M."/>
            <person name="Zhao Y."/>
            <person name="Schartl M."/>
            <person name="Tang Q."/>
            <person name="Wang J."/>
        </authorList>
    </citation>
    <scope>NUCLEOTIDE SEQUENCE</scope>
</reference>
<comment type="subcellular location">
    <subcellularLocation>
        <location evidence="1">Nucleus</location>
    </subcellularLocation>
</comment>
<evidence type="ECO:0000313" key="14">
    <source>
        <dbReference type="Proteomes" id="UP000265120"/>
    </source>
</evidence>
<feature type="domain" description="C2H2-type" evidence="12">
    <location>
        <begin position="145"/>
        <end position="172"/>
    </location>
</feature>
<reference evidence="13" key="2">
    <citation type="submission" date="2025-08" db="UniProtKB">
        <authorList>
            <consortium name="Ensembl"/>
        </authorList>
    </citation>
    <scope>IDENTIFICATION</scope>
</reference>